<gene>
    <name evidence="6" type="ORF">VP1G_07421</name>
</gene>
<dbReference type="EMBL" id="KN714745">
    <property type="protein sequence ID" value="KUI60174.1"/>
    <property type="molecule type" value="Genomic_DNA"/>
</dbReference>
<protein>
    <submittedName>
        <fullName evidence="6">Arabinolytic transcriptional activator araR</fullName>
    </submittedName>
</protein>
<dbReference type="GO" id="GO:0000981">
    <property type="term" value="F:DNA-binding transcription factor activity, RNA polymerase II-specific"/>
    <property type="evidence" value="ECO:0007669"/>
    <property type="project" value="InterPro"/>
</dbReference>
<evidence type="ECO:0000256" key="2">
    <source>
        <dbReference type="ARBA" id="ARBA00022723"/>
    </source>
</evidence>
<dbReference type="CDD" id="cd12148">
    <property type="entry name" value="fungal_TF_MHR"/>
    <property type="match status" value="1"/>
</dbReference>
<evidence type="ECO:0000313" key="6">
    <source>
        <dbReference type="EMBL" id="KUI60174.1"/>
    </source>
</evidence>
<feature type="region of interest" description="Disordered" evidence="4">
    <location>
        <begin position="101"/>
        <end position="120"/>
    </location>
</feature>
<dbReference type="STRING" id="694573.A0A194V8F7"/>
<dbReference type="SMART" id="SM00906">
    <property type="entry name" value="Fungal_trans"/>
    <property type="match status" value="1"/>
</dbReference>
<dbReference type="SUPFAM" id="SSF57701">
    <property type="entry name" value="Zn2/Cys6 DNA-binding domain"/>
    <property type="match status" value="1"/>
</dbReference>
<evidence type="ECO:0000256" key="3">
    <source>
        <dbReference type="ARBA" id="ARBA00023242"/>
    </source>
</evidence>
<dbReference type="Gene3D" id="4.10.240.10">
    <property type="entry name" value="Zn(2)-C6 fungal-type DNA-binding domain"/>
    <property type="match status" value="1"/>
</dbReference>
<feature type="domain" description="Zn(2)-C6 fungal-type" evidence="5">
    <location>
        <begin position="27"/>
        <end position="56"/>
    </location>
</feature>
<dbReference type="PANTHER" id="PTHR31001:SF45">
    <property type="entry name" value="ZN(II)2CYS6 TRANSCRIPTION FACTOR (EUROFUNG)"/>
    <property type="match status" value="1"/>
</dbReference>
<dbReference type="GO" id="GO:0006351">
    <property type="term" value="P:DNA-templated transcription"/>
    <property type="evidence" value="ECO:0007669"/>
    <property type="project" value="InterPro"/>
</dbReference>
<evidence type="ECO:0000313" key="7">
    <source>
        <dbReference type="Proteomes" id="UP000078576"/>
    </source>
</evidence>
<feature type="compositionally biased region" description="Polar residues" evidence="4">
    <location>
        <begin position="101"/>
        <end position="113"/>
    </location>
</feature>
<dbReference type="GO" id="GO:0008270">
    <property type="term" value="F:zinc ion binding"/>
    <property type="evidence" value="ECO:0007669"/>
    <property type="project" value="InterPro"/>
</dbReference>
<dbReference type="InterPro" id="IPR001138">
    <property type="entry name" value="Zn2Cys6_DnaBD"/>
</dbReference>
<dbReference type="InterPro" id="IPR050613">
    <property type="entry name" value="Sec_Metabolite_Reg"/>
</dbReference>
<evidence type="ECO:0000256" key="1">
    <source>
        <dbReference type="ARBA" id="ARBA00004123"/>
    </source>
</evidence>
<dbReference type="SMART" id="SM00066">
    <property type="entry name" value="GAL4"/>
    <property type="match status" value="1"/>
</dbReference>
<evidence type="ECO:0000259" key="5">
    <source>
        <dbReference type="PROSITE" id="PS50048"/>
    </source>
</evidence>
<dbReference type="InterPro" id="IPR036864">
    <property type="entry name" value="Zn2-C6_fun-type_DNA-bd_sf"/>
</dbReference>
<organism evidence="6 7">
    <name type="scientific">Cytospora mali</name>
    <name type="common">Apple Valsa canker fungus</name>
    <name type="synonym">Valsa mali</name>
    <dbReference type="NCBI Taxonomy" id="578113"/>
    <lineage>
        <taxon>Eukaryota</taxon>
        <taxon>Fungi</taxon>
        <taxon>Dikarya</taxon>
        <taxon>Ascomycota</taxon>
        <taxon>Pezizomycotina</taxon>
        <taxon>Sordariomycetes</taxon>
        <taxon>Sordariomycetidae</taxon>
        <taxon>Diaporthales</taxon>
        <taxon>Cytosporaceae</taxon>
        <taxon>Cytospora</taxon>
    </lineage>
</organism>
<name>A0A194V8F7_CYTMA</name>
<dbReference type="OrthoDB" id="2269373at2759"/>
<sequence>MSQLPANPVPGREQTAMPPTKTKRVLACVLCQQRKVKCDRKFPCANCIRASVQCVQAHTLTPRQRRRRFPERELLERLRHYEDLLHQNDIEFEPLHSSTPASVAANAASTEHSSPGEDNMCHSPRSLSCMLAVAIRMAKRIGIHSQSAYTGCTALEAESRRRLWWSLVIFDHRISEMSDYKTTSLEPTWDCRPPLNINDFELQPDTKTTPAIHERPTEAIFAVVRSELADFVRHSTFHINFINPSLKAVARPKGPQNGPLPEGGELMALERTVEDKYFAIFNADDPIHYMTIWTARGFLARNRLLEHYSRHSTSSVRPTDAQRGAALSYAVSMLECDTKLRSSHLTKKFLWTINAYFPALAYLHILIVLGKRPAEDHAEKAWEAVSNNYEVLVSCQKQQTGDEKGGVGIFFASYTRAILQAWGAREALLRQQRKPPESPPRIVLDVRNRMMQTESSFLSEQSTGDQPTNGALSVNEDNSSAMATALMDMDGNVATEDPQSFTGLGPAGCYPDILGQDMTDVNTGQFWTEIDWRWMHTQGW</sequence>
<dbReference type="Pfam" id="PF00172">
    <property type="entry name" value="Zn_clus"/>
    <property type="match status" value="1"/>
</dbReference>
<reference evidence="7" key="1">
    <citation type="submission" date="2014-12" db="EMBL/GenBank/DDBJ databases">
        <title>Genome Sequence of Valsa Canker Pathogens Uncovers a Specific Adaption of Colonization on Woody Bark.</title>
        <authorList>
            <person name="Yin Z."/>
            <person name="Liu H."/>
            <person name="Gao X."/>
            <person name="Li Z."/>
            <person name="Song N."/>
            <person name="Ke X."/>
            <person name="Dai Q."/>
            <person name="Wu Y."/>
            <person name="Sun Y."/>
            <person name="Xu J.-R."/>
            <person name="Kang Z.K."/>
            <person name="Wang L."/>
            <person name="Huang L."/>
        </authorList>
    </citation>
    <scope>NUCLEOTIDE SEQUENCE [LARGE SCALE GENOMIC DNA]</scope>
    <source>
        <strain evidence="7">SXYL134</strain>
    </source>
</reference>
<proteinExistence type="predicted"/>
<comment type="subcellular location">
    <subcellularLocation>
        <location evidence="1">Nucleus</location>
    </subcellularLocation>
</comment>
<evidence type="ECO:0000256" key="4">
    <source>
        <dbReference type="SAM" id="MobiDB-lite"/>
    </source>
</evidence>
<dbReference type="CDD" id="cd00067">
    <property type="entry name" value="GAL4"/>
    <property type="match status" value="1"/>
</dbReference>
<dbReference type="PROSITE" id="PS50048">
    <property type="entry name" value="ZN2_CY6_FUNGAL_2"/>
    <property type="match status" value="1"/>
</dbReference>
<dbReference type="AlphaFoldDB" id="A0A194V8F7"/>
<dbReference type="Proteomes" id="UP000078576">
    <property type="component" value="Unassembled WGS sequence"/>
</dbReference>
<keyword evidence="3" id="KW-0539">Nucleus</keyword>
<keyword evidence="2" id="KW-0479">Metal-binding</keyword>
<dbReference type="Pfam" id="PF04082">
    <property type="entry name" value="Fungal_trans"/>
    <property type="match status" value="1"/>
</dbReference>
<dbReference type="InterPro" id="IPR007219">
    <property type="entry name" value="XnlR_reg_dom"/>
</dbReference>
<keyword evidence="7" id="KW-1185">Reference proteome</keyword>
<dbReference type="GO" id="GO:0005634">
    <property type="term" value="C:nucleus"/>
    <property type="evidence" value="ECO:0007669"/>
    <property type="project" value="UniProtKB-SubCell"/>
</dbReference>
<dbReference type="GO" id="GO:0003677">
    <property type="term" value="F:DNA binding"/>
    <property type="evidence" value="ECO:0007669"/>
    <property type="project" value="InterPro"/>
</dbReference>
<accession>A0A194V8F7</accession>
<dbReference type="PANTHER" id="PTHR31001">
    <property type="entry name" value="UNCHARACTERIZED TRANSCRIPTIONAL REGULATORY PROTEIN"/>
    <property type="match status" value="1"/>
</dbReference>